<name>A0AAE8MYX9_9PEZI</name>
<protein>
    <submittedName>
        <fullName evidence="5">Related to SIN3 protein-binding protein STB2</fullName>
    </submittedName>
</protein>
<dbReference type="InterPro" id="IPR038919">
    <property type="entry name" value="STB2/STB2"/>
</dbReference>
<feature type="domain" description="Peptidoglycan binding-like" evidence="3">
    <location>
        <begin position="319"/>
        <end position="363"/>
    </location>
</feature>
<dbReference type="SUPFAM" id="SSF47090">
    <property type="entry name" value="PGBD-like"/>
    <property type="match status" value="1"/>
</dbReference>
<evidence type="ECO:0000313" key="6">
    <source>
        <dbReference type="Proteomes" id="UP001187682"/>
    </source>
</evidence>
<dbReference type="Proteomes" id="UP001187682">
    <property type="component" value="Unassembled WGS sequence"/>
</dbReference>
<gene>
    <name evidence="5" type="ORF">DNG_05046</name>
</gene>
<feature type="domain" description="STB6-like N-terminal" evidence="4">
    <location>
        <begin position="71"/>
        <end position="209"/>
    </location>
</feature>
<keyword evidence="1" id="KW-0175">Coiled coil</keyword>
<evidence type="ECO:0000256" key="1">
    <source>
        <dbReference type="SAM" id="Coils"/>
    </source>
</evidence>
<feature type="compositionally biased region" description="Polar residues" evidence="2">
    <location>
        <begin position="456"/>
        <end position="474"/>
    </location>
</feature>
<feature type="region of interest" description="Disordered" evidence="2">
    <location>
        <begin position="535"/>
        <end position="555"/>
    </location>
</feature>
<dbReference type="AlphaFoldDB" id="A0AAE8MYX9"/>
<dbReference type="InterPro" id="IPR059025">
    <property type="entry name" value="STB6_N"/>
</dbReference>
<dbReference type="InterPro" id="IPR002477">
    <property type="entry name" value="Peptidoglycan-bd-like"/>
</dbReference>
<comment type="caution">
    <text evidence="5">The sequence shown here is derived from an EMBL/GenBank/DDBJ whole genome shotgun (WGS) entry which is preliminary data.</text>
</comment>
<organism evidence="5 6">
    <name type="scientific">Cephalotrichum gorgonifer</name>
    <dbReference type="NCBI Taxonomy" id="2041049"/>
    <lineage>
        <taxon>Eukaryota</taxon>
        <taxon>Fungi</taxon>
        <taxon>Dikarya</taxon>
        <taxon>Ascomycota</taxon>
        <taxon>Pezizomycotina</taxon>
        <taxon>Sordariomycetes</taxon>
        <taxon>Hypocreomycetidae</taxon>
        <taxon>Microascales</taxon>
        <taxon>Microascaceae</taxon>
        <taxon>Cephalotrichum</taxon>
    </lineage>
</organism>
<dbReference type="Pfam" id="PF01471">
    <property type="entry name" value="PG_binding_1"/>
    <property type="match status" value="1"/>
</dbReference>
<feature type="region of interest" description="Disordered" evidence="2">
    <location>
        <begin position="455"/>
        <end position="514"/>
    </location>
</feature>
<dbReference type="EMBL" id="ONZQ02000006">
    <property type="protein sequence ID" value="SPO02373.1"/>
    <property type="molecule type" value="Genomic_DNA"/>
</dbReference>
<evidence type="ECO:0000256" key="2">
    <source>
        <dbReference type="SAM" id="MobiDB-lite"/>
    </source>
</evidence>
<dbReference type="Pfam" id="PF25995">
    <property type="entry name" value="STB6_N"/>
    <property type="match status" value="1"/>
</dbReference>
<evidence type="ECO:0000259" key="3">
    <source>
        <dbReference type="Pfam" id="PF01471"/>
    </source>
</evidence>
<accession>A0AAE8MYX9</accession>
<proteinExistence type="predicted"/>
<dbReference type="PANTHER" id="PTHR31011:SF2">
    <property type="entry name" value="PROTEIN STB2-RELATED"/>
    <property type="match status" value="1"/>
</dbReference>
<evidence type="ECO:0000259" key="4">
    <source>
        <dbReference type="Pfam" id="PF25995"/>
    </source>
</evidence>
<reference evidence="5" key="1">
    <citation type="submission" date="2018-03" db="EMBL/GenBank/DDBJ databases">
        <authorList>
            <person name="Guldener U."/>
        </authorList>
    </citation>
    <scope>NUCLEOTIDE SEQUENCE</scope>
</reference>
<feature type="region of interest" description="Disordered" evidence="2">
    <location>
        <begin position="595"/>
        <end position="616"/>
    </location>
</feature>
<evidence type="ECO:0000313" key="5">
    <source>
        <dbReference type="EMBL" id="SPO02373.1"/>
    </source>
</evidence>
<dbReference type="InterPro" id="IPR036365">
    <property type="entry name" value="PGBD-like_sf"/>
</dbReference>
<feature type="region of interest" description="Disordered" evidence="2">
    <location>
        <begin position="14"/>
        <end position="67"/>
    </location>
</feature>
<sequence length="897" mass="98891">MAFLFAYDRKAPVREEDPAMPRANSQVPSRQPSVRGSDADTPLATPNGRMDHHRNSAKSSPSPLPIPKRRNIVLADHIAFKYLEEDPAVSAVKSTSVLCGYELYLVEQWPCSRQSPTLVIATYTGDQRHSIVVGVLSVPADEATWSPRLRVFFKAIQQHHARPKDTPLGELMVTNLSSFPSAFTAIPVPEGNIRKYHQSFMVNENLKRMGCAGRSGLTLTDPTPATRAKFYQLYKVSERVSLFPAVLELVRLCQIALFIFGHLDIEYTDGLLCDLTETAIRNWWTEIGADYYSIEPSDGILGPTTVAALLGTLMGARGRLNSYGANPPKDVFDVEGTRRAVSYFQKYQKYERTGRLDPQTLLRLQTITAKAAAGEGWGVPKAVKSTMAEIGGKRGEIVMEMVSGRDKGGIGEIETTDIDRFISLVSGERAKWLWHGKPRRSTVGADSHLRIDDKTSNMLARQETTSSRRTNALSLSMEEDLDRPGREENPTVGPPQLPHLSAVPSSDSPGERDPIRKTVFKSVAGKVSDARSGLGRIKDAVGGTRKTHNSRPSMVKDDFVSALTSPAMMTTSPTGPLPRAFTWKNKPEEYADAFKKESENGSVRYEPDSPPPAPVHPSICENAHEPPSEPTFRNIAGEVRRAMEDETLSATCSAAPGELLDSGAVIGPDREQPYCTLRRRHSLELVHPSLKPCHDVSRWPRRLSFGDAEEAVLCWEEIADISDVEGALDATADPIPPRHLEELIQSLSQKILDIRCDIEPWATQSVKAVEALDAHFGRQRDDMQLLATQLAENNASVGTASAELIAEERSSLGEAAKEIEVLLARLEYEMNALVSKVEDVEEGVVAYERQVVNVEGRVEELRMQLETESWVHWFVRTLTGIGTGPNITRPGGRPGGK</sequence>
<feature type="compositionally biased region" description="Polar residues" evidence="2">
    <location>
        <begin position="23"/>
        <end position="34"/>
    </location>
</feature>
<feature type="coiled-coil region" evidence="1">
    <location>
        <begin position="816"/>
        <end position="864"/>
    </location>
</feature>
<keyword evidence="6" id="KW-1185">Reference proteome</keyword>
<dbReference type="GO" id="GO:0070822">
    <property type="term" value="C:Sin3-type complex"/>
    <property type="evidence" value="ECO:0007669"/>
    <property type="project" value="TreeGrafter"/>
</dbReference>
<dbReference type="PANTHER" id="PTHR31011">
    <property type="entry name" value="PROTEIN STB2-RELATED"/>
    <property type="match status" value="1"/>
</dbReference>